<name>A0A1M6UAF1_9FIRM</name>
<keyword evidence="2" id="KW-0812">Transmembrane</keyword>
<evidence type="ECO:0000256" key="1">
    <source>
        <dbReference type="SAM" id="Coils"/>
    </source>
</evidence>
<feature type="coiled-coil region" evidence="1">
    <location>
        <begin position="10"/>
        <end position="40"/>
    </location>
</feature>
<gene>
    <name evidence="3" type="ORF">SAMN02745138_02115</name>
</gene>
<reference evidence="3 4" key="1">
    <citation type="submission" date="2016-11" db="EMBL/GenBank/DDBJ databases">
        <authorList>
            <person name="Jaros S."/>
            <person name="Januszkiewicz K."/>
            <person name="Wedrychowicz H."/>
        </authorList>
    </citation>
    <scope>NUCLEOTIDE SEQUENCE [LARGE SCALE GENOMIC DNA]</scope>
    <source>
        <strain evidence="3 4">DSM 14214</strain>
    </source>
</reference>
<feature type="transmembrane region" description="Helical" evidence="2">
    <location>
        <begin position="61"/>
        <end position="80"/>
    </location>
</feature>
<dbReference type="GeneID" id="78176065"/>
<sequence length="81" mass="9153">MTDTQKPVNPEELEQRIHELEEREKALEEKEIELKQKESAFTGAKYNLYSHINVSLKTMNIVVAVIAVALVVAIAAGVIYR</sequence>
<keyword evidence="2" id="KW-0472">Membrane</keyword>
<evidence type="ECO:0000313" key="4">
    <source>
        <dbReference type="Proteomes" id="UP000183975"/>
    </source>
</evidence>
<proteinExistence type="predicted"/>
<dbReference type="EMBL" id="FRAH01000038">
    <property type="protein sequence ID" value="SHK66157.1"/>
    <property type="molecule type" value="Genomic_DNA"/>
</dbReference>
<evidence type="ECO:0000313" key="3">
    <source>
        <dbReference type="EMBL" id="SHK66157.1"/>
    </source>
</evidence>
<dbReference type="AlphaFoldDB" id="A0A1M6UAF1"/>
<accession>A0A1M6UAF1</accession>
<keyword evidence="4" id="KW-1185">Reference proteome</keyword>
<dbReference type="RefSeq" id="WP_072851605.1">
    <property type="nucleotide sequence ID" value="NZ_FRAH01000038.1"/>
</dbReference>
<organism evidence="3 4">
    <name type="scientific">Anaerotignum lactatifermentans DSM 14214</name>
    <dbReference type="NCBI Taxonomy" id="1121323"/>
    <lineage>
        <taxon>Bacteria</taxon>
        <taxon>Bacillati</taxon>
        <taxon>Bacillota</taxon>
        <taxon>Clostridia</taxon>
        <taxon>Lachnospirales</taxon>
        <taxon>Anaerotignaceae</taxon>
        <taxon>Anaerotignum</taxon>
    </lineage>
</organism>
<keyword evidence="2" id="KW-1133">Transmembrane helix</keyword>
<protein>
    <submittedName>
        <fullName evidence="3">Uncharacterized protein</fullName>
    </submittedName>
</protein>
<keyword evidence="1" id="KW-0175">Coiled coil</keyword>
<dbReference type="Proteomes" id="UP000183975">
    <property type="component" value="Unassembled WGS sequence"/>
</dbReference>
<evidence type="ECO:0000256" key="2">
    <source>
        <dbReference type="SAM" id="Phobius"/>
    </source>
</evidence>